<protein>
    <recommendedName>
        <fullName evidence="3">Lipoprotein</fullName>
    </recommendedName>
</protein>
<dbReference type="EMBL" id="FOOE01000032">
    <property type="protein sequence ID" value="SFG18635.1"/>
    <property type="molecule type" value="Genomic_DNA"/>
</dbReference>
<gene>
    <name evidence="1" type="ORF">SAMN04487885_1321</name>
</gene>
<dbReference type="Proteomes" id="UP000182135">
    <property type="component" value="Unassembled WGS sequence"/>
</dbReference>
<dbReference type="RefSeq" id="WP_074846524.1">
    <property type="nucleotide sequence ID" value="NZ_FOOE01000032.1"/>
</dbReference>
<keyword evidence="2" id="KW-1185">Reference proteome</keyword>
<proteinExistence type="predicted"/>
<evidence type="ECO:0000313" key="1">
    <source>
        <dbReference type="EMBL" id="SFG18635.1"/>
    </source>
</evidence>
<evidence type="ECO:0000313" key="2">
    <source>
        <dbReference type="Proteomes" id="UP000182135"/>
    </source>
</evidence>
<sequence length="171" mass="20045">MNKKSIFAITISLIFLLFGFIGCAKEKIPLQEVNKKGEPQQKTEETFDDSLRESNIPVKYTLEQSKNNGDYIIITDQSETLNIEKVEKFLEEFKNKKPVKIRCTQFYMGSLDSMRDIEYDGEKILLKEYDTKSNDKKTYNYIEISDSDMIQDGGWYRLVNSKAKLFYINKQ</sequence>
<dbReference type="PROSITE" id="PS51257">
    <property type="entry name" value="PROKAR_LIPOPROTEIN"/>
    <property type="match status" value="1"/>
</dbReference>
<dbReference type="OrthoDB" id="10001392at2"/>
<name>A0A1I2PQT3_9CLOT</name>
<evidence type="ECO:0008006" key="3">
    <source>
        <dbReference type="Google" id="ProtNLM"/>
    </source>
</evidence>
<accession>A0A1I2PQT3</accession>
<dbReference type="AlphaFoldDB" id="A0A1I2PQT3"/>
<reference evidence="1 2" key="1">
    <citation type="submission" date="2016-10" db="EMBL/GenBank/DDBJ databases">
        <authorList>
            <person name="de Groot N.N."/>
        </authorList>
    </citation>
    <scope>NUCLEOTIDE SEQUENCE [LARGE SCALE GENOMIC DNA]</scope>
    <source>
        <strain evidence="1 2">NLAE-zl-G419</strain>
    </source>
</reference>
<dbReference type="eggNOG" id="ENOG50323X8">
    <property type="taxonomic scope" value="Bacteria"/>
</dbReference>
<organism evidence="1 2">
    <name type="scientific">Clostridium cadaveris</name>
    <dbReference type="NCBI Taxonomy" id="1529"/>
    <lineage>
        <taxon>Bacteria</taxon>
        <taxon>Bacillati</taxon>
        <taxon>Bacillota</taxon>
        <taxon>Clostridia</taxon>
        <taxon>Eubacteriales</taxon>
        <taxon>Clostridiaceae</taxon>
        <taxon>Clostridium</taxon>
    </lineage>
</organism>